<dbReference type="RefSeq" id="WP_284215625.1">
    <property type="nucleotide sequence ID" value="NZ_BSOT01000002.1"/>
</dbReference>
<dbReference type="EMBL" id="BSOT01000002">
    <property type="protein sequence ID" value="GLR69293.1"/>
    <property type="molecule type" value="Genomic_DNA"/>
</dbReference>
<keyword evidence="1" id="KW-0547">Nucleotide-binding</keyword>
<keyword evidence="5" id="KW-0804">Transcription</keyword>
<evidence type="ECO:0000256" key="6">
    <source>
        <dbReference type="PROSITE-ProRule" id="PRU00169"/>
    </source>
</evidence>
<organism evidence="9 10">
    <name type="scientific">Agaribacter marinus</name>
    <dbReference type="NCBI Taxonomy" id="1431249"/>
    <lineage>
        <taxon>Bacteria</taxon>
        <taxon>Pseudomonadati</taxon>
        <taxon>Pseudomonadota</taxon>
        <taxon>Gammaproteobacteria</taxon>
        <taxon>Alteromonadales</taxon>
        <taxon>Alteromonadaceae</taxon>
        <taxon>Agaribacter</taxon>
    </lineage>
</organism>
<dbReference type="InterPro" id="IPR025943">
    <property type="entry name" value="Sigma_54_int_dom_ATP-bd_2"/>
</dbReference>
<evidence type="ECO:0000313" key="10">
    <source>
        <dbReference type="Proteomes" id="UP001156601"/>
    </source>
</evidence>
<proteinExistence type="predicted"/>
<dbReference type="InterPro" id="IPR009057">
    <property type="entry name" value="Homeodomain-like_sf"/>
</dbReference>
<dbReference type="InterPro" id="IPR002078">
    <property type="entry name" value="Sigma_54_int"/>
</dbReference>
<dbReference type="SUPFAM" id="SSF46689">
    <property type="entry name" value="Homeodomain-like"/>
    <property type="match status" value="1"/>
</dbReference>
<evidence type="ECO:0000259" key="8">
    <source>
        <dbReference type="PROSITE" id="PS50110"/>
    </source>
</evidence>
<keyword evidence="6" id="KW-0597">Phosphoprotein</keyword>
<dbReference type="Pfam" id="PF00158">
    <property type="entry name" value="Sigma54_activat"/>
    <property type="match status" value="1"/>
</dbReference>
<evidence type="ECO:0000256" key="4">
    <source>
        <dbReference type="ARBA" id="ARBA00023125"/>
    </source>
</evidence>
<dbReference type="Pfam" id="PF02954">
    <property type="entry name" value="HTH_8"/>
    <property type="match status" value="1"/>
</dbReference>
<dbReference type="InterPro" id="IPR003593">
    <property type="entry name" value="AAA+_ATPase"/>
</dbReference>
<dbReference type="GO" id="GO:0000160">
    <property type="term" value="P:phosphorelay signal transduction system"/>
    <property type="evidence" value="ECO:0007669"/>
    <property type="project" value="InterPro"/>
</dbReference>
<evidence type="ECO:0000256" key="5">
    <source>
        <dbReference type="ARBA" id="ARBA00023163"/>
    </source>
</evidence>
<gene>
    <name evidence="9" type="ORF">GCM10007852_02010</name>
</gene>
<accession>A0AA37SZA5</accession>
<feature type="domain" description="Response regulatory" evidence="8">
    <location>
        <begin position="4"/>
        <end position="123"/>
    </location>
</feature>
<comment type="caution">
    <text evidence="9">The sequence shown here is derived from an EMBL/GenBank/DDBJ whole genome shotgun (WGS) entry which is preliminary data.</text>
</comment>
<reference evidence="9" key="2">
    <citation type="submission" date="2023-01" db="EMBL/GenBank/DDBJ databases">
        <title>Draft genome sequence of Agaribacter marinus strain NBRC 110023.</title>
        <authorList>
            <person name="Sun Q."/>
            <person name="Mori K."/>
        </authorList>
    </citation>
    <scope>NUCLEOTIDE SEQUENCE</scope>
    <source>
        <strain evidence="9">NBRC 110023</strain>
    </source>
</reference>
<dbReference type="GO" id="GO:0006355">
    <property type="term" value="P:regulation of DNA-templated transcription"/>
    <property type="evidence" value="ECO:0007669"/>
    <property type="project" value="InterPro"/>
</dbReference>
<dbReference type="CDD" id="cd00009">
    <property type="entry name" value="AAA"/>
    <property type="match status" value="1"/>
</dbReference>
<evidence type="ECO:0000259" key="7">
    <source>
        <dbReference type="PROSITE" id="PS50045"/>
    </source>
</evidence>
<evidence type="ECO:0000256" key="1">
    <source>
        <dbReference type="ARBA" id="ARBA00022741"/>
    </source>
</evidence>
<dbReference type="SMART" id="SM00382">
    <property type="entry name" value="AAA"/>
    <property type="match status" value="1"/>
</dbReference>
<keyword evidence="3" id="KW-0805">Transcription regulation</keyword>
<keyword evidence="4" id="KW-0238">DNA-binding</keyword>
<dbReference type="PROSITE" id="PS50110">
    <property type="entry name" value="RESPONSE_REGULATORY"/>
    <property type="match status" value="1"/>
</dbReference>
<dbReference type="Pfam" id="PF25601">
    <property type="entry name" value="AAA_lid_14"/>
    <property type="match status" value="1"/>
</dbReference>
<dbReference type="Gene3D" id="3.40.50.2300">
    <property type="match status" value="1"/>
</dbReference>
<dbReference type="AlphaFoldDB" id="A0AA37SZA5"/>
<dbReference type="InterPro" id="IPR011006">
    <property type="entry name" value="CheY-like_superfamily"/>
</dbReference>
<dbReference type="InterPro" id="IPR002197">
    <property type="entry name" value="HTH_Fis"/>
</dbReference>
<keyword evidence="10" id="KW-1185">Reference proteome</keyword>
<protein>
    <submittedName>
        <fullName evidence="9">Sigma-54-dependent Fis family transcriptional regulator</fullName>
    </submittedName>
</protein>
<dbReference type="GO" id="GO:0043565">
    <property type="term" value="F:sequence-specific DNA binding"/>
    <property type="evidence" value="ECO:0007669"/>
    <property type="project" value="InterPro"/>
</dbReference>
<dbReference type="PANTHER" id="PTHR32071">
    <property type="entry name" value="TRANSCRIPTIONAL REGULATORY PROTEIN"/>
    <property type="match status" value="1"/>
</dbReference>
<dbReference type="PROSITE" id="PS50045">
    <property type="entry name" value="SIGMA54_INTERACT_4"/>
    <property type="match status" value="1"/>
</dbReference>
<dbReference type="Gene3D" id="1.10.10.60">
    <property type="entry name" value="Homeodomain-like"/>
    <property type="match status" value="1"/>
</dbReference>
<feature type="domain" description="Sigma-54 factor interaction" evidence="7">
    <location>
        <begin position="154"/>
        <end position="383"/>
    </location>
</feature>
<dbReference type="GO" id="GO:0005524">
    <property type="term" value="F:ATP binding"/>
    <property type="evidence" value="ECO:0007669"/>
    <property type="project" value="UniProtKB-KW"/>
</dbReference>
<reference evidence="9" key="1">
    <citation type="journal article" date="2014" name="Int. J. Syst. Evol. Microbiol.">
        <title>Complete genome sequence of Corynebacterium casei LMG S-19264T (=DSM 44701T), isolated from a smear-ripened cheese.</title>
        <authorList>
            <consortium name="US DOE Joint Genome Institute (JGI-PGF)"/>
            <person name="Walter F."/>
            <person name="Albersmeier A."/>
            <person name="Kalinowski J."/>
            <person name="Ruckert C."/>
        </authorList>
    </citation>
    <scope>NUCLEOTIDE SEQUENCE</scope>
    <source>
        <strain evidence="9">NBRC 110023</strain>
    </source>
</reference>
<evidence type="ECO:0000256" key="2">
    <source>
        <dbReference type="ARBA" id="ARBA00022840"/>
    </source>
</evidence>
<dbReference type="SUPFAM" id="SSF52172">
    <property type="entry name" value="CheY-like"/>
    <property type="match status" value="1"/>
</dbReference>
<feature type="modified residue" description="4-aspartylphosphate" evidence="6">
    <location>
        <position position="53"/>
    </location>
</feature>
<dbReference type="Pfam" id="PF00072">
    <property type="entry name" value="Response_reg"/>
    <property type="match status" value="1"/>
</dbReference>
<sequence>METSILVADDDVSILTALQLLLTVNGFSVTCVTTPVALIEQVKRRKFAAALIDLNYQADTTSGKEGLDAIETIKTLDSHLPIIVMTGYSSVDIAVKAMKLGAGDFIEKPWNNERLISIINTQIKLGQTLTQNARLSQEVQHLKTAEIGIEYDDVVAESPAMQQTLRQLKKLAASDMSILLTGENGTGKSMFAEYIHKHSTRAEHSLVSVNMGAITESLFESELFGHVKGAFTDAKSHRIGRFELAENGSIFLDEIANLSMAQQAKLLRVLEESQFEKVGSSQTQQVDVRLISATNADLAQMIEQETFRQDLLYRLNTVTVALPPLRDRLDDIPKLVAQFVRHFAKQYRLPIKQPSNEAIRHLQAHDWPGNIRELRHIIEKAMYLAEGNTLDTEDLSLNSQAISIRKSLQAESFTGKDWQTASLESIEKEVIENRLKAFDFNPVKTADSLGLSRSAYYRRIEKHKLGQ</sequence>
<dbReference type="InterPro" id="IPR058031">
    <property type="entry name" value="AAA_lid_NorR"/>
</dbReference>
<evidence type="ECO:0000256" key="3">
    <source>
        <dbReference type="ARBA" id="ARBA00023015"/>
    </source>
</evidence>
<dbReference type="InterPro" id="IPR027417">
    <property type="entry name" value="P-loop_NTPase"/>
</dbReference>
<evidence type="ECO:0000313" key="9">
    <source>
        <dbReference type="EMBL" id="GLR69293.1"/>
    </source>
</evidence>
<dbReference type="Proteomes" id="UP001156601">
    <property type="component" value="Unassembled WGS sequence"/>
</dbReference>
<dbReference type="Gene3D" id="3.40.50.300">
    <property type="entry name" value="P-loop containing nucleotide triphosphate hydrolases"/>
    <property type="match status" value="1"/>
</dbReference>
<dbReference type="Gene3D" id="1.10.8.60">
    <property type="match status" value="1"/>
</dbReference>
<dbReference type="InterPro" id="IPR001789">
    <property type="entry name" value="Sig_transdc_resp-reg_receiver"/>
</dbReference>
<dbReference type="InterPro" id="IPR025944">
    <property type="entry name" value="Sigma_54_int_dom_CS"/>
</dbReference>
<dbReference type="PANTHER" id="PTHR32071:SF113">
    <property type="entry name" value="ALGINATE BIOSYNTHESIS TRANSCRIPTIONAL REGULATORY PROTEIN ALGB"/>
    <property type="match status" value="1"/>
</dbReference>
<keyword evidence="2" id="KW-0067">ATP-binding</keyword>
<dbReference type="PROSITE" id="PS00688">
    <property type="entry name" value="SIGMA54_INTERACT_3"/>
    <property type="match status" value="1"/>
</dbReference>
<dbReference type="SUPFAM" id="SSF52540">
    <property type="entry name" value="P-loop containing nucleoside triphosphate hydrolases"/>
    <property type="match status" value="1"/>
</dbReference>
<dbReference type="PROSITE" id="PS00676">
    <property type="entry name" value="SIGMA54_INTERACT_2"/>
    <property type="match status" value="1"/>
</dbReference>
<dbReference type="SMART" id="SM00448">
    <property type="entry name" value="REC"/>
    <property type="match status" value="1"/>
</dbReference>
<name>A0AA37SZA5_9ALTE</name>
<dbReference type="FunFam" id="3.40.50.300:FF:000006">
    <property type="entry name" value="DNA-binding transcriptional regulator NtrC"/>
    <property type="match status" value="1"/>
</dbReference>